<name>A0A835I5H4_9MAGN</name>
<feature type="repeat" description="PPR" evidence="3">
    <location>
        <begin position="344"/>
        <end position="378"/>
    </location>
</feature>
<reference evidence="5 6" key="1">
    <citation type="submission" date="2020-10" db="EMBL/GenBank/DDBJ databases">
        <title>The Coptis chinensis genome and diversification of protoberbering-type alkaloids.</title>
        <authorList>
            <person name="Wang B."/>
            <person name="Shu S."/>
            <person name="Song C."/>
            <person name="Liu Y."/>
        </authorList>
    </citation>
    <scope>NUCLEOTIDE SEQUENCE [LARGE SCALE GENOMIC DNA]</scope>
    <source>
        <strain evidence="5">HL-2020</strain>
        <tissue evidence="5">Leaf</tissue>
    </source>
</reference>
<proteinExistence type="inferred from homology"/>
<organism evidence="5 6">
    <name type="scientific">Coptis chinensis</name>
    <dbReference type="NCBI Taxonomy" id="261450"/>
    <lineage>
        <taxon>Eukaryota</taxon>
        <taxon>Viridiplantae</taxon>
        <taxon>Streptophyta</taxon>
        <taxon>Embryophyta</taxon>
        <taxon>Tracheophyta</taxon>
        <taxon>Spermatophyta</taxon>
        <taxon>Magnoliopsida</taxon>
        <taxon>Ranunculales</taxon>
        <taxon>Ranunculaceae</taxon>
        <taxon>Coptidoideae</taxon>
        <taxon>Coptis</taxon>
    </lineage>
</organism>
<accession>A0A835I5H4</accession>
<evidence type="ECO:0000256" key="4">
    <source>
        <dbReference type="SAM" id="MobiDB-lite"/>
    </source>
</evidence>
<evidence type="ECO:0000256" key="1">
    <source>
        <dbReference type="ARBA" id="ARBA00007626"/>
    </source>
</evidence>
<dbReference type="PANTHER" id="PTHR45717:SF10">
    <property type="entry name" value="OS10G0501000 PROTEIN"/>
    <property type="match status" value="1"/>
</dbReference>
<dbReference type="SUPFAM" id="SSF81901">
    <property type="entry name" value="HCP-like"/>
    <property type="match status" value="1"/>
</dbReference>
<dbReference type="AlphaFoldDB" id="A0A835I5H4"/>
<dbReference type="OrthoDB" id="1890565at2759"/>
<keyword evidence="6" id="KW-1185">Reference proteome</keyword>
<dbReference type="Pfam" id="PF01535">
    <property type="entry name" value="PPR"/>
    <property type="match status" value="4"/>
</dbReference>
<sequence length="497" mass="56613">MRHRLVPNGFKSLTNPTLPSLSRALLYATDTTLFKRISSLGDQTVSVVPLLQQWVIEEERSVTEDELNNFIKYLKARKRFKHALEISQWMSDQRYIPLSTVGVAGRLDLISKVHGIEQAEMYFNTISEQITKEFPVYNALLKCYVYAKSIEKAEDFMQQMKQFGLAPSAHSYNVLLSLYSKVGQYEKLDTLMEEMKENGVRPDKFTLSIRMSAYVANSDIGGLEKVFHSMEVDPNIIVDWNCYVIAANGYIKVGLIDKALEILKKSEKLITWKQQRLAYVSLLTGYARARSKEDLYRIWKMYKSSVKLNNKAYICMIGSLLKLGDITGAEKILKEWESGNNSYDFRVPNLLVVAYCKSGLVEKAQKLMNVTIEKGKKPFLSSWNHLATGYVQANHLPKALKAMESAFPAIQGRRMPDRDTLSACLEYLKQQGDVMKTEEFVRLLGAPDHMSTDDIETLLDYMYTSNSQAEVNVGNAIDESERSHNIEETDESENEAV</sequence>
<evidence type="ECO:0008006" key="7">
    <source>
        <dbReference type="Google" id="ProtNLM"/>
    </source>
</evidence>
<evidence type="ECO:0000256" key="2">
    <source>
        <dbReference type="ARBA" id="ARBA00022737"/>
    </source>
</evidence>
<dbReference type="InterPro" id="IPR011990">
    <property type="entry name" value="TPR-like_helical_dom_sf"/>
</dbReference>
<dbReference type="EMBL" id="JADFTS010000004">
    <property type="protein sequence ID" value="KAF9611031.1"/>
    <property type="molecule type" value="Genomic_DNA"/>
</dbReference>
<dbReference type="PROSITE" id="PS51375">
    <property type="entry name" value="PPR"/>
    <property type="match status" value="3"/>
</dbReference>
<protein>
    <recommendedName>
        <fullName evidence="7">Pentatricopeptide repeat-containing protein</fullName>
    </recommendedName>
</protein>
<dbReference type="GO" id="GO:0005739">
    <property type="term" value="C:mitochondrion"/>
    <property type="evidence" value="ECO:0007669"/>
    <property type="project" value="TreeGrafter"/>
</dbReference>
<comment type="caution">
    <text evidence="5">The sequence shown here is derived from an EMBL/GenBank/DDBJ whole genome shotgun (WGS) entry which is preliminary data.</text>
</comment>
<dbReference type="Gene3D" id="1.25.40.10">
    <property type="entry name" value="Tetratricopeptide repeat domain"/>
    <property type="match status" value="3"/>
</dbReference>
<dbReference type="PANTHER" id="PTHR45717">
    <property type="entry name" value="OS12G0527900 PROTEIN"/>
    <property type="match status" value="1"/>
</dbReference>
<comment type="similarity">
    <text evidence="1">Belongs to the PPR family. P subfamily.</text>
</comment>
<feature type="region of interest" description="Disordered" evidence="4">
    <location>
        <begin position="474"/>
        <end position="497"/>
    </location>
</feature>
<evidence type="ECO:0000313" key="6">
    <source>
        <dbReference type="Proteomes" id="UP000631114"/>
    </source>
</evidence>
<feature type="repeat" description="PPR" evidence="3">
    <location>
        <begin position="168"/>
        <end position="202"/>
    </location>
</feature>
<dbReference type="Pfam" id="PF13041">
    <property type="entry name" value="PPR_2"/>
    <property type="match status" value="1"/>
</dbReference>
<gene>
    <name evidence="5" type="ORF">IFM89_026382</name>
</gene>
<dbReference type="InterPro" id="IPR002885">
    <property type="entry name" value="PPR_rpt"/>
</dbReference>
<feature type="repeat" description="PPR" evidence="3">
    <location>
        <begin position="133"/>
        <end position="167"/>
    </location>
</feature>
<dbReference type="GO" id="GO:0003729">
    <property type="term" value="F:mRNA binding"/>
    <property type="evidence" value="ECO:0007669"/>
    <property type="project" value="UniProtKB-ARBA"/>
</dbReference>
<feature type="compositionally biased region" description="Acidic residues" evidence="4">
    <location>
        <begin position="488"/>
        <end position="497"/>
    </location>
</feature>
<keyword evidence="2" id="KW-0677">Repeat</keyword>
<dbReference type="Proteomes" id="UP000631114">
    <property type="component" value="Unassembled WGS sequence"/>
</dbReference>
<evidence type="ECO:0000313" key="5">
    <source>
        <dbReference type="EMBL" id="KAF9611031.1"/>
    </source>
</evidence>
<evidence type="ECO:0000256" key="3">
    <source>
        <dbReference type="PROSITE-ProRule" id="PRU00708"/>
    </source>
</evidence>
<dbReference type="NCBIfam" id="TIGR00756">
    <property type="entry name" value="PPR"/>
    <property type="match status" value="2"/>
</dbReference>